<feature type="chain" id="PRO_5008585664" description="Kazal-like domain-containing protein" evidence="1">
    <location>
        <begin position="18"/>
        <end position="109"/>
    </location>
</feature>
<keyword evidence="1" id="KW-0732">Signal</keyword>
<dbReference type="EMBL" id="GECU01013427">
    <property type="protein sequence ID" value="JAS94279.1"/>
    <property type="molecule type" value="Transcribed_RNA"/>
</dbReference>
<dbReference type="InterPro" id="IPR036058">
    <property type="entry name" value="Kazal_dom_sf"/>
</dbReference>
<reference evidence="2" key="1">
    <citation type="submission" date="2015-11" db="EMBL/GenBank/DDBJ databases">
        <title>De novo transcriptome assembly of four potential Pierce s Disease insect vectors from Arizona vineyards.</title>
        <authorList>
            <person name="Tassone E.E."/>
        </authorList>
    </citation>
    <scope>NUCLEOTIDE SEQUENCE</scope>
</reference>
<protein>
    <recommendedName>
        <fullName evidence="3">Kazal-like domain-containing protein</fullName>
    </recommendedName>
</protein>
<name>A0A1B6J547_9HEMI</name>
<evidence type="ECO:0000256" key="1">
    <source>
        <dbReference type="SAM" id="SignalP"/>
    </source>
</evidence>
<sequence>MMGYFFLVILILGGVSSLKGSPGLFARVREWLETRRACRCDCPVYFDTVCGFDHDNGYVLADNMCLMLRHNQCHKTNYVIVDDSICEDLLNFTQHFVPPLLIRVTKIII</sequence>
<feature type="signal peptide" evidence="1">
    <location>
        <begin position="1"/>
        <end position="17"/>
    </location>
</feature>
<dbReference type="Gene3D" id="3.30.60.30">
    <property type="match status" value="1"/>
</dbReference>
<dbReference type="AlphaFoldDB" id="A0A1B6J547"/>
<organism evidence="2">
    <name type="scientific">Homalodisca liturata</name>
    <dbReference type="NCBI Taxonomy" id="320908"/>
    <lineage>
        <taxon>Eukaryota</taxon>
        <taxon>Metazoa</taxon>
        <taxon>Ecdysozoa</taxon>
        <taxon>Arthropoda</taxon>
        <taxon>Hexapoda</taxon>
        <taxon>Insecta</taxon>
        <taxon>Pterygota</taxon>
        <taxon>Neoptera</taxon>
        <taxon>Paraneoptera</taxon>
        <taxon>Hemiptera</taxon>
        <taxon>Auchenorrhyncha</taxon>
        <taxon>Membracoidea</taxon>
        <taxon>Cicadellidae</taxon>
        <taxon>Cicadellinae</taxon>
        <taxon>Proconiini</taxon>
        <taxon>Homalodisca</taxon>
    </lineage>
</organism>
<gene>
    <name evidence="2" type="ORF">g.14610</name>
</gene>
<dbReference type="SUPFAM" id="SSF100895">
    <property type="entry name" value="Kazal-type serine protease inhibitors"/>
    <property type="match status" value="1"/>
</dbReference>
<evidence type="ECO:0008006" key="3">
    <source>
        <dbReference type="Google" id="ProtNLM"/>
    </source>
</evidence>
<accession>A0A1B6J547</accession>
<evidence type="ECO:0000313" key="2">
    <source>
        <dbReference type="EMBL" id="JAS94279.1"/>
    </source>
</evidence>
<proteinExistence type="predicted"/>